<dbReference type="Gene3D" id="3.40.50.300">
    <property type="entry name" value="P-loop containing nucleotide triphosphate hydrolases"/>
    <property type="match status" value="1"/>
</dbReference>
<dbReference type="SMART" id="SM00530">
    <property type="entry name" value="HTH_XRE"/>
    <property type="match status" value="1"/>
</dbReference>
<dbReference type="Gene3D" id="1.10.260.40">
    <property type="entry name" value="lambda repressor-like DNA-binding domains"/>
    <property type="match status" value="1"/>
</dbReference>
<gene>
    <name evidence="2" type="ORF">ACFFV7_44305</name>
</gene>
<evidence type="ECO:0000313" key="2">
    <source>
        <dbReference type="EMBL" id="MFB9208269.1"/>
    </source>
</evidence>
<keyword evidence="3" id="KW-1185">Reference proteome</keyword>
<protein>
    <submittedName>
        <fullName evidence="2">Helix-turn-helix domain-containing protein</fullName>
    </submittedName>
</protein>
<dbReference type="RefSeq" id="WP_189648363.1">
    <property type="nucleotide sequence ID" value="NZ_BMRC01000007.1"/>
</dbReference>
<evidence type="ECO:0000313" key="3">
    <source>
        <dbReference type="Proteomes" id="UP001589647"/>
    </source>
</evidence>
<dbReference type="CDD" id="cd00093">
    <property type="entry name" value="HTH_XRE"/>
    <property type="match status" value="1"/>
</dbReference>
<dbReference type="SMART" id="SM00382">
    <property type="entry name" value="AAA"/>
    <property type="match status" value="1"/>
</dbReference>
<dbReference type="InterPro" id="IPR036388">
    <property type="entry name" value="WH-like_DNA-bd_sf"/>
</dbReference>
<dbReference type="SUPFAM" id="SSF47413">
    <property type="entry name" value="lambda repressor-like DNA-binding domains"/>
    <property type="match status" value="1"/>
</dbReference>
<dbReference type="Pfam" id="PF13560">
    <property type="entry name" value="HTH_31"/>
    <property type="match status" value="1"/>
</dbReference>
<dbReference type="PRINTS" id="PR00364">
    <property type="entry name" value="DISEASERSIST"/>
</dbReference>
<evidence type="ECO:0000259" key="1">
    <source>
        <dbReference type="PROSITE" id="PS50943"/>
    </source>
</evidence>
<dbReference type="PROSITE" id="PS50943">
    <property type="entry name" value="HTH_CROC1"/>
    <property type="match status" value="1"/>
</dbReference>
<accession>A0ABV5IUN0</accession>
<feature type="domain" description="HTH cro/C1-type" evidence="1">
    <location>
        <begin position="8"/>
        <end position="56"/>
    </location>
</feature>
<dbReference type="Proteomes" id="UP001589647">
    <property type="component" value="Unassembled WGS sequence"/>
</dbReference>
<sequence length="412" mass="44120">MTSFAELLRGHRHAARLTLEQLAAVSGVSARTLSDMERGRSTGPQHRTVAALADALALDGHARTRLGELAREGRLRDHGTRSNALCELPRSVGDFTGRTAELAWTSRVVQAGASLITGPAGLGKTTLAVRAAHVLRPGFPDGVYFLDLHGMSARPVGAGDALARLLRAFRGADRSPPRDVAARASRYRSLLRERRVLVVLDNAGSEEQLRPLLTDGGPSRVLATSRRLLAGLDGLHRLRLGPLPPAEAVLLLTGILGGRGPSESGPAIAELARLCGGLPLALRIAGNRLVSRPGWTAADLVARLSGEERRLDQLRAGDLRIANAFGVSYEQLGEAGRRVFRRLSSVPGKDFDASVAAVVGDTSMEEAWRVLDELVDLGLLQEGPSGRYHFHDLVRLFARDRLRDESAAGPEP</sequence>
<dbReference type="InterPro" id="IPR027417">
    <property type="entry name" value="P-loop_NTPase"/>
</dbReference>
<dbReference type="PANTHER" id="PTHR47691">
    <property type="entry name" value="REGULATOR-RELATED"/>
    <property type="match status" value="1"/>
</dbReference>
<proteinExistence type="predicted"/>
<dbReference type="EMBL" id="JBHMEI010000067">
    <property type="protein sequence ID" value="MFB9208269.1"/>
    <property type="molecule type" value="Genomic_DNA"/>
</dbReference>
<organism evidence="2 3">
    <name type="scientific">Nonomuraea spiralis</name>
    <dbReference type="NCBI Taxonomy" id="46182"/>
    <lineage>
        <taxon>Bacteria</taxon>
        <taxon>Bacillati</taxon>
        <taxon>Actinomycetota</taxon>
        <taxon>Actinomycetes</taxon>
        <taxon>Streptosporangiales</taxon>
        <taxon>Streptosporangiaceae</taxon>
        <taxon>Nonomuraea</taxon>
    </lineage>
</organism>
<dbReference type="InterPro" id="IPR010982">
    <property type="entry name" value="Lambda_DNA-bd_dom_sf"/>
</dbReference>
<dbReference type="InterPro" id="IPR001387">
    <property type="entry name" value="Cro/C1-type_HTH"/>
</dbReference>
<reference evidence="2 3" key="1">
    <citation type="submission" date="2024-09" db="EMBL/GenBank/DDBJ databases">
        <authorList>
            <person name="Sun Q."/>
            <person name="Mori K."/>
        </authorList>
    </citation>
    <scope>NUCLEOTIDE SEQUENCE [LARGE SCALE GENOMIC DNA]</scope>
    <source>
        <strain evidence="2 3">CCM 3426</strain>
    </source>
</reference>
<dbReference type="SUPFAM" id="SSF52540">
    <property type="entry name" value="P-loop containing nucleoside triphosphate hydrolases"/>
    <property type="match status" value="1"/>
</dbReference>
<comment type="caution">
    <text evidence="2">The sequence shown here is derived from an EMBL/GenBank/DDBJ whole genome shotgun (WGS) entry which is preliminary data.</text>
</comment>
<dbReference type="Gene3D" id="1.10.10.10">
    <property type="entry name" value="Winged helix-like DNA-binding domain superfamily/Winged helix DNA-binding domain"/>
    <property type="match status" value="1"/>
</dbReference>
<dbReference type="InterPro" id="IPR003593">
    <property type="entry name" value="AAA+_ATPase"/>
</dbReference>
<name>A0ABV5IUN0_9ACTN</name>
<dbReference type="PANTHER" id="PTHR47691:SF3">
    <property type="entry name" value="HTH-TYPE TRANSCRIPTIONAL REGULATOR RV0890C-RELATED"/>
    <property type="match status" value="1"/>
</dbReference>